<dbReference type="SUPFAM" id="SSF63380">
    <property type="entry name" value="Riboflavin synthase domain-like"/>
    <property type="match status" value="1"/>
</dbReference>
<sequence>MSEEGGDTMVNLVAEKTRVYPPFRPYRAQVIANEQLSASFRRLTFTGDLLDRFSTDGFDQRVKLVLPAPGEALPELGQDDDWAPESFSWHHRWRELDHCDRFPIRTYTVAEADPVARTVTIDFVIHEGGGPGSSFAERAQPGDEIILAGPDSYSEHGPMGVDYQPGSARRILLVADETALPAVRSILRQSPRDVQVSALIELPTVADALDLQACGHRVELVLRGQERGCELIRAVDRWCDQNLSELRRSDDTHLAPIDINREVLWETASEVESFYAWLAGEAGVIKELRRRLVKERQVDRRQVSFMGYWREGHVI</sequence>
<feature type="domain" description="FAD-binding FR-type" evidence="1">
    <location>
        <begin position="23"/>
        <end position="165"/>
    </location>
</feature>
<dbReference type="RefSeq" id="WP_350258727.1">
    <property type="nucleotide sequence ID" value="NZ_CP138335.1"/>
</dbReference>
<protein>
    <submittedName>
        <fullName evidence="2">Siderophore-interacting protein</fullName>
    </submittedName>
</protein>
<dbReference type="InterPro" id="IPR039261">
    <property type="entry name" value="FNR_nucleotide-bd"/>
</dbReference>
<dbReference type="Pfam" id="PF04954">
    <property type="entry name" value="SIP"/>
    <property type="match status" value="1"/>
</dbReference>
<dbReference type="EMBL" id="CP138335">
    <property type="protein sequence ID" value="XBW08527.1"/>
    <property type="molecule type" value="Genomic_DNA"/>
</dbReference>
<dbReference type="Gene3D" id="3.40.50.80">
    <property type="entry name" value="Nucleotide-binding domain of ferredoxin-NADP reductase (FNR) module"/>
    <property type="match status" value="1"/>
</dbReference>
<name>A0AAU7V905_9ACTO</name>
<gene>
    <name evidence="2" type="ORF">SAC06_02920</name>
</gene>
<dbReference type="PANTHER" id="PTHR30157:SF0">
    <property type="entry name" value="NADPH-DEPENDENT FERRIC-CHELATE REDUCTASE"/>
    <property type="match status" value="1"/>
</dbReference>
<dbReference type="InterPro" id="IPR007037">
    <property type="entry name" value="SIP_rossman_dom"/>
</dbReference>
<dbReference type="CDD" id="cd06193">
    <property type="entry name" value="siderophore_interacting"/>
    <property type="match status" value="1"/>
</dbReference>
<dbReference type="Pfam" id="PF08021">
    <property type="entry name" value="FAD_binding_9"/>
    <property type="match status" value="1"/>
</dbReference>
<dbReference type="AlphaFoldDB" id="A0AAU7V905"/>
<accession>A0AAU7V905</accession>
<dbReference type="InterPro" id="IPR017938">
    <property type="entry name" value="Riboflavin_synthase-like_b-brl"/>
</dbReference>
<reference evidence="2" key="1">
    <citation type="submission" date="2023-11" db="EMBL/GenBank/DDBJ databases">
        <title>Scrofimicrobium hongkongense sp. nov., isolated from a patient with peritonitis.</title>
        <authorList>
            <person name="Lao H.Y."/>
            <person name="Wong A.Y.P."/>
            <person name="Ng T.L."/>
            <person name="Wong R.Y.L."/>
            <person name="Yau M.C.Y."/>
            <person name="Lam J.Y.W."/>
            <person name="Siu G.K.H."/>
        </authorList>
    </citation>
    <scope>NUCLEOTIDE SEQUENCE</scope>
    <source>
        <strain evidence="2">R131</strain>
    </source>
</reference>
<evidence type="ECO:0000313" key="2">
    <source>
        <dbReference type="EMBL" id="XBW08527.1"/>
    </source>
</evidence>
<dbReference type="GO" id="GO:0016491">
    <property type="term" value="F:oxidoreductase activity"/>
    <property type="evidence" value="ECO:0007669"/>
    <property type="project" value="InterPro"/>
</dbReference>
<dbReference type="PANTHER" id="PTHR30157">
    <property type="entry name" value="FERRIC REDUCTASE, NADPH-DEPENDENT"/>
    <property type="match status" value="1"/>
</dbReference>
<dbReference type="InterPro" id="IPR017927">
    <property type="entry name" value="FAD-bd_FR_type"/>
</dbReference>
<dbReference type="InterPro" id="IPR013113">
    <property type="entry name" value="SIP_FAD-bd"/>
</dbReference>
<proteinExistence type="predicted"/>
<organism evidence="2">
    <name type="scientific">Scrofimicrobium appendicitidis</name>
    <dbReference type="NCBI Taxonomy" id="3079930"/>
    <lineage>
        <taxon>Bacteria</taxon>
        <taxon>Bacillati</taxon>
        <taxon>Actinomycetota</taxon>
        <taxon>Actinomycetes</taxon>
        <taxon>Actinomycetales</taxon>
        <taxon>Actinomycetaceae</taxon>
        <taxon>Scrofimicrobium</taxon>
    </lineage>
</organism>
<dbReference type="PROSITE" id="PS51384">
    <property type="entry name" value="FAD_FR"/>
    <property type="match status" value="1"/>
</dbReference>
<dbReference type="KEGG" id="sapp:SAC06_02920"/>
<dbReference type="InterPro" id="IPR039374">
    <property type="entry name" value="SIP_fam"/>
</dbReference>
<evidence type="ECO:0000259" key="1">
    <source>
        <dbReference type="PROSITE" id="PS51384"/>
    </source>
</evidence>
<dbReference type="Gene3D" id="2.40.30.10">
    <property type="entry name" value="Translation factors"/>
    <property type="match status" value="1"/>
</dbReference>